<name>A0A8D8RJG6_9HEMI</name>
<evidence type="ECO:0000313" key="1">
    <source>
        <dbReference type="EMBL" id="CAG6649979.1"/>
    </source>
</evidence>
<dbReference type="AlphaFoldDB" id="A0A8D8RJG6"/>
<reference evidence="1" key="1">
    <citation type="submission" date="2021-05" db="EMBL/GenBank/DDBJ databases">
        <authorList>
            <person name="Alioto T."/>
            <person name="Alioto T."/>
            <person name="Gomez Garrido J."/>
        </authorList>
    </citation>
    <scope>NUCLEOTIDE SEQUENCE</scope>
</reference>
<organism evidence="1">
    <name type="scientific">Cacopsylla melanoneura</name>
    <dbReference type="NCBI Taxonomy" id="428564"/>
    <lineage>
        <taxon>Eukaryota</taxon>
        <taxon>Metazoa</taxon>
        <taxon>Ecdysozoa</taxon>
        <taxon>Arthropoda</taxon>
        <taxon>Hexapoda</taxon>
        <taxon>Insecta</taxon>
        <taxon>Pterygota</taxon>
        <taxon>Neoptera</taxon>
        <taxon>Paraneoptera</taxon>
        <taxon>Hemiptera</taxon>
        <taxon>Sternorrhyncha</taxon>
        <taxon>Psylloidea</taxon>
        <taxon>Psyllidae</taxon>
        <taxon>Psyllinae</taxon>
        <taxon>Cacopsylla</taxon>
    </lineage>
</organism>
<dbReference type="EMBL" id="HBUF01160474">
    <property type="protein sequence ID" value="CAG6649964.1"/>
    <property type="molecule type" value="Transcribed_RNA"/>
</dbReference>
<protein>
    <submittedName>
        <fullName evidence="1">Uncharacterized protein</fullName>
    </submittedName>
</protein>
<proteinExistence type="predicted"/>
<accession>A0A8D8RJG6</accession>
<sequence length="144" mass="15570">MPSVLKDNTDTVVRKIVYPRDKRTKPATTLQGSCTCVRPASGGPTVSSPARPTIGARAALSTVTARMGNVTWSREHALVIRDAWARTVAPHAPRVPMGSIVRRSASVRTEASVDRTMVNADVQQDGWVPIVLKCVHKICTETIV</sequence>
<dbReference type="EMBL" id="HBUF01160477">
    <property type="protein sequence ID" value="CAG6649979.1"/>
    <property type="molecule type" value="Transcribed_RNA"/>
</dbReference>